<feature type="compositionally biased region" description="Low complexity" evidence="1">
    <location>
        <begin position="119"/>
        <end position="129"/>
    </location>
</feature>
<feature type="region of interest" description="Disordered" evidence="1">
    <location>
        <begin position="1"/>
        <end position="24"/>
    </location>
</feature>
<organism evidence="2 3">
    <name type="scientific">Salinicola rhizosphaerae</name>
    <dbReference type="NCBI Taxonomy" id="1443141"/>
    <lineage>
        <taxon>Bacteria</taxon>
        <taxon>Pseudomonadati</taxon>
        <taxon>Pseudomonadota</taxon>
        <taxon>Gammaproteobacteria</taxon>
        <taxon>Oceanospirillales</taxon>
        <taxon>Halomonadaceae</taxon>
        <taxon>Salinicola</taxon>
    </lineage>
</organism>
<feature type="region of interest" description="Disordered" evidence="1">
    <location>
        <begin position="67"/>
        <end position="199"/>
    </location>
</feature>
<feature type="compositionally biased region" description="Basic and acidic residues" evidence="1">
    <location>
        <begin position="67"/>
        <end position="76"/>
    </location>
</feature>
<comment type="caution">
    <text evidence="2">The sequence shown here is derived from an EMBL/GenBank/DDBJ whole genome shotgun (WGS) entry which is preliminary data.</text>
</comment>
<dbReference type="RefSeq" id="WP_189444996.1">
    <property type="nucleotide sequence ID" value="NZ_BMZI01000005.1"/>
</dbReference>
<feature type="compositionally biased region" description="Low complexity" evidence="1">
    <location>
        <begin position="140"/>
        <end position="174"/>
    </location>
</feature>
<name>A0ABQ3E671_9GAMM</name>
<proteinExistence type="predicted"/>
<evidence type="ECO:0008006" key="4">
    <source>
        <dbReference type="Google" id="ProtNLM"/>
    </source>
</evidence>
<sequence length="450" mass="46750">MAEVTFSEDLGGDGLTVTDDANPDTGLAAGGHRLRFVPALANTVAMARTAKQQAALAQTLADQVAADRKQTGEDRNAIAGAREATAADRQQTGLDRDATKADAEATAADRQQTGEDRNATTAAAEATAADRQQTGEDRTATTAAAEATAADRQQTGADRTATTAAAEATAADRQQTGEDRQATAADREAAQSSAASVDADKIMHAKGSGLPNEVGTAATRNVGTGAGNLMEVGAFGVGSHGVRLTDADDLASLPFVDATYCCYSSKPVNAPESGGTTAVISVRATSSGSYQFKEFDYTDNAGRKFNAVQRQNSDTINWIRSVSSATAVGDVSDPLSGAIVESGENENGSYTKFADGTLICRGVDTIPYDTRLRCRLYKTMPAPFANDTGSVCVLPDWGSRGTKFNQAIPAGGLANNGYNAHLAFWAPDTSEFETTDSFPKTAWMAIGIAR</sequence>
<evidence type="ECO:0000256" key="1">
    <source>
        <dbReference type="SAM" id="MobiDB-lite"/>
    </source>
</evidence>
<reference evidence="3" key="1">
    <citation type="journal article" date="2019" name="Int. J. Syst. Evol. Microbiol.">
        <title>The Global Catalogue of Microorganisms (GCM) 10K type strain sequencing project: providing services to taxonomists for standard genome sequencing and annotation.</title>
        <authorList>
            <consortium name="The Broad Institute Genomics Platform"/>
            <consortium name="The Broad Institute Genome Sequencing Center for Infectious Disease"/>
            <person name="Wu L."/>
            <person name="Ma J."/>
        </authorList>
    </citation>
    <scope>NUCLEOTIDE SEQUENCE [LARGE SCALE GENOMIC DNA]</scope>
    <source>
        <strain evidence="3">KCTC 32998</strain>
    </source>
</reference>
<dbReference type="Proteomes" id="UP000646745">
    <property type="component" value="Unassembled WGS sequence"/>
</dbReference>
<gene>
    <name evidence="2" type="ORF">GCM10009038_24460</name>
</gene>
<evidence type="ECO:0000313" key="3">
    <source>
        <dbReference type="Proteomes" id="UP000646745"/>
    </source>
</evidence>
<dbReference type="EMBL" id="BMZI01000005">
    <property type="protein sequence ID" value="GHB24486.1"/>
    <property type="molecule type" value="Genomic_DNA"/>
</dbReference>
<accession>A0ABQ3E671</accession>
<feature type="compositionally biased region" description="Basic and acidic residues" evidence="1">
    <location>
        <begin position="94"/>
        <end position="103"/>
    </location>
</feature>
<feature type="compositionally biased region" description="Basic and acidic residues" evidence="1">
    <location>
        <begin position="175"/>
        <end position="189"/>
    </location>
</feature>
<evidence type="ECO:0000313" key="2">
    <source>
        <dbReference type="EMBL" id="GHB24486.1"/>
    </source>
</evidence>
<protein>
    <recommendedName>
        <fullName evidence="4">Tail fiber protein</fullName>
    </recommendedName>
</protein>
<keyword evidence="3" id="KW-1185">Reference proteome</keyword>